<protein>
    <submittedName>
        <fullName evidence="7">NADH dehydrogenase</fullName>
    </submittedName>
</protein>
<organism evidence="7 8">
    <name type="scientific">Pseudarthrobacter enclensis</name>
    <dbReference type="NCBI Taxonomy" id="993070"/>
    <lineage>
        <taxon>Bacteria</taxon>
        <taxon>Bacillati</taxon>
        <taxon>Actinomycetota</taxon>
        <taxon>Actinomycetes</taxon>
        <taxon>Micrococcales</taxon>
        <taxon>Micrococcaceae</taxon>
        <taxon>Pseudarthrobacter</taxon>
    </lineage>
</organism>
<evidence type="ECO:0000256" key="2">
    <source>
        <dbReference type="ARBA" id="ARBA00005272"/>
    </source>
</evidence>
<dbReference type="EMBL" id="LNQM01000007">
    <property type="protein sequence ID" value="KSU73823.1"/>
    <property type="molecule type" value="Genomic_DNA"/>
</dbReference>
<dbReference type="PANTHER" id="PTHR42913:SF3">
    <property type="entry name" value="64 KDA MITOCHONDRIAL NADH DEHYDROGENASE (EUROFUNG)"/>
    <property type="match status" value="1"/>
</dbReference>
<sequence>MDDTYQVIVVGGGFAGKAAAQELGRKGVRVLLIDANNYQQFQPLLYQVASSQIGVSAVARPLRAVFRGIKGVRVLTAEVTAVDAATRTVTTADGATYRAQFLVLATGAVPNFFNTPGAEEHAYPLYSVSDATRLSVALTEALDEADRGAGGSPDVVVVGGGPTGVETAGALAENIKYIVPKYFSSELASRCHVHLVDMVPNVLMAFSEKSQKYTRDRLGKLGVQLHMGHSVTEVRPDGVTLADGTVIPAQIVVWAGGLQAGKIIAESGLQQGRGGRIDVQPDLTAPGVDGVYVLGDSANITDAKGAKLPQLGSVAQQSGKWAARNIHADLTGGTRQPFRYVDKGYMAMVGRGAAVAELGPQRIQLQGPLAFLSWLGVHLALLPGLQQKIRALFSWAVGYVTHSPSQVVVGRPD</sequence>
<dbReference type="STRING" id="993070.AS031_14085"/>
<feature type="domain" description="FAD/NAD(P)-binding" evidence="6">
    <location>
        <begin position="5"/>
        <end position="319"/>
    </location>
</feature>
<comment type="similarity">
    <text evidence="2">Belongs to the NADH dehydrogenase family.</text>
</comment>
<dbReference type="InterPro" id="IPR036188">
    <property type="entry name" value="FAD/NAD-bd_sf"/>
</dbReference>
<evidence type="ECO:0000256" key="3">
    <source>
        <dbReference type="ARBA" id="ARBA00022630"/>
    </source>
</evidence>
<comment type="caution">
    <text evidence="7">The sequence shown here is derived from an EMBL/GenBank/DDBJ whole genome shotgun (WGS) entry which is preliminary data.</text>
</comment>
<dbReference type="InterPro" id="IPR023753">
    <property type="entry name" value="FAD/NAD-binding_dom"/>
</dbReference>
<keyword evidence="8" id="KW-1185">Reference proteome</keyword>
<evidence type="ECO:0000256" key="4">
    <source>
        <dbReference type="ARBA" id="ARBA00022827"/>
    </source>
</evidence>
<dbReference type="PRINTS" id="PR00368">
    <property type="entry name" value="FADPNR"/>
</dbReference>
<dbReference type="GO" id="GO:0003955">
    <property type="term" value="F:NAD(P)H dehydrogenase (quinone) activity"/>
    <property type="evidence" value="ECO:0007669"/>
    <property type="project" value="TreeGrafter"/>
</dbReference>
<keyword evidence="3" id="KW-0285">Flavoprotein</keyword>
<dbReference type="PRINTS" id="PR00469">
    <property type="entry name" value="PNDRDTASEII"/>
</dbReference>
<dbReference type="OrthoDB" id="9781621at2"/>
<gene>
    <name evidence="7" type="ORF">AS031_14085</name>
</gene>
<dbReference type="Gene3D" id="3.50.50.100">
    <property type="match status" value="1"/>
</dbReference>
<evidence type="ECO:0000259" key="6">
    <source>
        <dbReference type="Pfam" id="PF07992"/>
    </source>
</evidence>
<dbReference type="RefSeq" id="WP_058268797.1">
    <property type="nucleotide sequence ID" value="NZ_FMAZ01000006.1"/>
</dbReference>
<proteinExistence type="inferred from homology"/>
<evidence type="ECO:0000313" key="8">
    <source>
        <dbReference type="Proteomes" id="UP000053199"/>
    </source>
</evidence>
<evidence type="ECO:0000313" key="7">
    <source>
        <dbReference type="EMBL" id="KSU73823.1"/>
    </source>
</evidence>
<keyword evidence="5" id="KW-0560">Oxidoreductase</keyword>
<dbReference type="SUPFAM" id="SSF51905">
    <property type="entry name" value="FAD/NAD(P)-binding domain"/>
    <property type="match status" value="1"/>
</dbReference>
<dbReference type="AlphaFoldDB" id="A0A0V8IGJ0"/>
<comment type="cofactor">
    <cofactor evidence="1">
        <name>FAD</name>
        <dbReference type="ChEBI" id="CHEBI:57692"/>
    </cofactor>
</comment>
<reference evidence="7 8" key="1">
    <citation type="journal article" date="2014" name="Arch. Microbiol.">
        <title>Arthrobacter enclensis sp. nov., isolated from sediment sample.</title>
        <authorList>
            <person name="Dastager S.G."/>
            <person name="Liu Q."/>
            <person name="Tang S.K."/>
            <person name="Krishnamurthi S."/>
            <person name="Lee J.C."/>
            <person name="Li W.J."/>
        </authorList>
    </citation>
    <scope>NUCLEOTIDE SEQUENCE [LARGE SCALE GENOMIC DNA]</scope>
    <source>
        <strain evidence="7 8">NIO-1008</strain>
    </source>
</reference>
<dbReference type="Proteomes" id="UP000053199">
    <property type="component" value="Unassembled WGS sequence"/>
</dbReference>
<accession>A0A0V8IGJ0</accession>
<dbReference type="Pfam" id="PF07992">
    <property type="entry name" value="Pyr_redox_2"/>
    <property type="match status" value="1"/>
</dbReference>
<evidence type="ECO:0000256" key="5">
    <source>
        <dbReference type="ARBA" id="ARBA00023002"/>
    </source>
</evidence>
<evidence type="ECO:0000256" key="1">
    <source>
        <dbReference type="ARBA" id="ARBA00001974"/>
    </source>
</evidence>
<dbReference type="PANTHER" id="PTHR42913">
    <property type="entry name" value="APOPTOSIS-INDUCING FACTOR 1"/>
    <property type="match status" value="1"/>
</dbReference>
<keyword evidence="4" id="KW-0274">FAD</keyword>
<dbReference type="InterPro" id="IPR051169">
    <property type="entry name" value="NADH-Q_oxidoreductase"/>
</dbReference>
<name>A0A0V8IGJ0_9MICC</name>
<dbReference type="GO" id="GO:0019646">
    <property type="term" value="P:aerobic electron transport chain"/>
    <property type="evidence" value="ECO:0007669"/>
    <property type="project" value="TreeGrafter"/>
</dbReference>